<evidence type="ECO:0000256" key="3">
    <source>
        <dbReference type="ARBA" id="ARBA00023125"/>
    </source>
</evidence>
<dbReference type="SUPFAM" id="SSF46785">
    <property type="entry name" value="Winged helix' DNA-binding domain"/>
    <property type="match status" value="1"/>
</dbReference>
<dbReference type="InterPro" id="IPR000847">
    <property type="entry name" value="LysR_HTH_N"/>
</dbReference>
<dbReference type="Pfam" id="PF00126">
    <property type="entry name" value="HTH_1"/>
    <property type="match status" value="1"/>
</dbReference>
<dbReference type="InterPro" id="IPR050950">
    <property type="entry name" value="HTH-type_LysR_regulators"/>
</dbReference>
<dbReference type="EMBL" id="JAMDMX010000028">
    <property type="protein sequence ID" value="MCY9693176.1"/>
    <property type="molecule type" value="Genomic_DNA"/>
</dbReference>
<dbReference type="Gene3D" id="1.10.10.10">
    <property type="entry name" value="Winged helix-like DNA-binding domain superfamily/Winged helix DNA-binding domain"/>
    <property type="match status" value="1"/>
</dbReference>
<protein>
    <submittedName>
        <fullName evidence="6">LysR family transcriptional regulator</fullName>
    </submittedName>
</protein>
<comment type="caution">
    <text evidence="6">The sequence shown here is derived from an EMBL/GenBank/DDBJ whole genome shotgun (WGS) entry which is preliminary data.</text>
</comment>
<dbReference type="SUPFAM" id="SSF53850">
    <property type="entry name" value="Periplasmic binding protein-like II"/>
    <property type="match status" value="1"/>
</dbReference>
<name>A0ABT4GAG8_9BACL</name>
<keyword evidence="2" id="KW-0805">Transcription regulation</keyword>
<keyword evidence="4" id="KW-0804">Transcription</keyword>
<gene>
    <name evidence="6" type="ORF">M5X19_09760</name>
</gene>
<organism evidence="6 7">
    <name type="scientific">Paenibacillus alginolyticus</name>
    <dbReference type="NCBI Taxonomy" id="59839"/>
    <lineage>
        <taxon>Bacteria</taxon>
        <taxon>Bacillati</taxon>
        <taxon>Bacillota</taxon>
        <taxon>Bacilli</taxon>
        <taxon>Bacillales</taxon>
        <taxon>Paenibacillaceae</taxon>
        <taxon>Paenibacillus</taxon>
    </lineage>
</organism>
<reference evidence="6 7" key="1">
    <citation type="submission" date="2022-05" db="EMBL/GenBank/DDBJ databases">
        <title>Genome Sequencing of Bee-Associated Microbes.</title>
        <authorList>
            <person name="Dunlap C."/>
        </authorList>
    </citation>
    <scope>NUCLEOTIDE SEQUENCE [LARGE SCALE GENOMIC DNA]</scope>
    <source>
        <strain evidence="6 7">NRRL B-14421</strain>
    </source>
</reference>
<comment type="similarity">
    <text evidence="1">Belongs to the LysR transcriptional regulatory family.</text>
</comment>
<dbReference type="PROSITE" id="PS50931">
    <property type="entry name" value="HTH_LYSR"/>
    <property type="match status" value="1"/>
</dbReference>
<keyword evidence="7" id="KW-1185">Reference proteome</keyword>
<dbReference type="InterPro" id="IPR005119">
    <property type="entry name" value="LysR_subst-bd"/>
</dbReference>
<dbReference type="InterPro" id="IPR036388">
    <property type="entry name" value="WH-like_DNA-bd_sf"/>
</dbReference>
<evidence type="ECO:0000256" key="2">
    <source>
        <dbReference type="ARBA" id="ARBA00023015"/>
    </source>
</evidence>
<dbReference type="InterPro" id="IPR036390">
    <property type="entry name" value="WH_DNA-bd_sf"/>
</dbReference>
<proteinExistence type="inferred from homology"/>
<accession>A0ABT4GAG8</accession>
<dbReference type="Gene3D" id="3.40.190.290">
    <property type="match status" value="1"/>
</dbReference>
<sequence length="292" mass="32841">MEVARYQSFSLAAGHLHISQPSISQAISNLEEELNVKLFERSRSGVQLTKTGQSLIKKAQSALNMIQDIYDEARAEAHSLTGSLQIAAIPSMCNAFLSDVLSIYKKKHPYVRIEVNEDGTKQIMQDVISNRADIGLISSQQGDLIDNRIEFHRLLSGTYLACIGKHSPVPIYNPMPVEVIAQEPIITFKPNYRQEDYLKKLLKTDRLNVLLTIGYTEAAKKMIAEGVAIGFYPDFSIKKDAYVQSGDIIPLEIKDNDLMLSFGWIRQKNQHVSKAVEEFIKILKIVIDNQGF</sequence>
<evidence type="ECO:0000256" key="1">
    <source>
        <dbReference type="ARBA" id="ARBA00009437"/>
    </source>
</evidence>
<dbReference type="PANTHER" id="PTHR30419">
    <property type="entry name" value="HTH-TYPE TRANSCRIPTIONAL REGULATOR YBHD"/>
    <property type="match status" value="1"/>
</dbReference>
<feature type="domain" description="HTH lysR-type" evidence="5">
    <location>
        <begin position="1"/>
        <end position="49"/>
    </location>
</feature>
<evidence type="ECO:0000313" key="7">
    <source>
        <dbReference type="Proteomes" id="UP001527099"/>
    </source>
</evidence>
<evidence type="ECO:0000256" key="4">
    <source>
        <dbReference type="ARBA" id="ARBA00023163"/>
    </source>
</evidence>
<keyword evidence="3" id="KW-0238">DNA-binding</keyword>
<dbReference type="Pfam" id="PF03466">
    <property type="entry name" value="LysR_substrate"/>
    <property type="match status" value="1"/>
</dbReference>
<dbReference type="CDD" id="cd05466">
    <property type="entry name" value="PBP2_LTTR_substrate"/>
    <property type="match status" value="1"/>
</dbReference>
<evidence type="ECO:0000259" key="5">
    <source>
        <dbReference type="PROSITE" id="PS50931"/>
    </source>
</evidence>
<evidence type="ECO:0000313" key="6">
    <source>
        <dbReference type="EMBL" id="MCY9693176.1"/>
    </source>
</evidence>
<dbReference type="PRINTS" id="PR00039">
    <property type="entry name" value="HTHLYSR"/>
</dbReference>
<dbReference type="Proteomes" id="UP001527099">
    <property type="component" value="Unassembled WGS sequence"/>
</dbReference>